<keyword evidence="10" id="KW-1185">Reference proteome</keyword>
<dbReference type="GO" id="GO:0003723">
    <property type="term" value="F:RNA binding"/>
    <property type="evidence" value="ECO:0007669"/>
    <property type="project" value="TreeGrafter"/>
</dbReference>
<protein>
    <recommendedName>
        <fullName evidence="7">Small ribosomal subunit protein uS9m</fullName>
    </recommendedName>
    <alternativeName>
        <fullName evidence="8">28S ribosomal protein S9, mitochondrial</fullName>
    </alternativeName>
</protein>
<comment type="similarity">
    <text evidence="2">Belongs to the universal ribosomal protein uS9 family.</text>
</comment>
<keyword evidence="3" id="KW-0809">Transit peptide</keyword>
<evidence type="ECO:0000256" key="1">
    <source>
        <dbReference type="ARBA" id="ARBA00004173"/>
    </source>
</evidence>
<evidence type="ECO:0000256" key="6">
    <source>
        <dbReference type="ARBA" id="ARBA00023274"/>
    </source>
</evidence>
<dbReference type="InterPro" id="IPR014721">
    <property type="entry name" value="Ribsml_uS5_D2-typ_fold_subgr"/>
</dbReference>
<accession>A0AAV2QB88</accession>
<dbReference type="GO" id="GO:0003735">
    <property type="term" value="F:structural constituent of ribosome"/>
    <property type="evidence" value="ECO:0007669"/>
    <property type="project" value="InterPro"/>
</dbReference>
<dbReference type="InterPro" id="IPR020568">
    <property type="entry name" value="Ribosomal_Su5_D2-typ_SF"/>
</dbReference>
<evidence type="ECO:0000256" key="4">
    <source>
        <dbReference type="ARBA" id="ARBA00022980"/>
    </source>
</evidence>
<comment type="subcellular location">
    <subcellularLocation>
        <location evidence="1">Mitochondrion</location>
    </subcellularLocation>
</comment>
<evidence type="ECO:0000313" key="9">
    <source>
        <dbReference type="EMBL" id="CAL4076155.1"/>
    </source>
</evidence>
<gene>
    <name evidence="9" type="ORF">MNOR_LOCUS10066</name>
</gene>
<dbReference type="AlphaFoldDB" id="A0AAV2QB88"/>
<dbReference type="FunFam" id="3.30.230.10:FF:000035">
    <property type="entry name" value="28S ribosomal protein S9, mitochondrial"/>
    <property type="match status" value="1"/>
</dbReference>
<dbReference type="Proteomes" id="UP001497623">
    <property type="component" value="Unassembled WGS sequence"/>
</dbReference>
<dbReference type="PANTHER" id="PTHR21569:SF1">
    <property type="entry name" value="SMALL RIBOSOMAL SUBUNIT PROTEIN US9M"/>
    <property type="match status" value="1"/>
</dbReference>
<evidence type="ECO:0000313" key="10">
    <source>
        <dbReference type="Proteomes" id="UP001497623"/>
    </source>
</evidence>
<sequence length="401" mass="46937">MQVPSLKIFNERNQTICLGYNSASITIMRQHRHGVTGGRRKLLYLLNTIDTNFQVTLLKKVGNQFEKTPQYNRRYEKLASLTKISQRYLYNFGPKEKRSFAQKRLNSKYQKSDSYFFERSSDEKKKMYPNPHPKKVPIKQKLCYQHYNECKKLFHELYNATSQKFLALLYNMVGPSTVHMHIRVVMVIFEIKFQKSILDLGGTCWVSKEQFEKIILEQVKDHHYAFFIKSIERLVDHPNASRVKEFIMPYRRKMATQGADEEIPKLLYTEDGIPYMTHEGRRKTANAKVTVYGEGSGNITINGRNILYFTNIQDREQVLFPLQFSKLLGKVDVVAEVEGGGMSGQSGSIRYGIAMCCRSFLDREMIEDMRLAGLLMYDLRRRERKKPGQKGPRAKFTWKKR</sequence>
<name>A0AAV2QB88_MEGNR</name>
<evidence type="ECO:0000256" key="3">
    <source>
        <dbReference type="ARBA" id="ARBA00022946"/>
    </source>
</evidence>
<keyword evidence="6" id="KW-0687">Ribonucleoprotein</keyword>
<evidence type="ECO:0000256" key="7">
    <source>
        <dbReference type="ARBA" id="ARBA00039318"/>
    </source>
</evidence>
<reference evidence="9 10" key="1">
    <citation type="submission" date="2024-05" db="EMBL/GenBank/DDBJ databases">
        <authorList>
            <person name="Wallberg A."/>
        </authorList>
    </citation>
    <scope>NUCLEOTIDE SEQUENCE [LARGE SCALE GENOMIC DNA]</scope>
</reference>
<dbReference type="GO" id="GO:0005743">
    <property type="term" value="C:mitochondrial inner membrane"/>
    <property type="evidence" value="ECO:0007669"/>
    <property type="project" value="UniProtKB-ARBA"/>
</dbReference>
<evidence type="ECO:0000256" key="2">
    <source>
        <dbReference type="ARBA" id="ARBA00005251"/>
    </source>
</evidence>
<dbReference type="GO" id="GO:0005763">
    <property type="term" value="C:mitochondrial small ribosomal subunit"/>
    <property type="evidence" value="ECO:0007669"/>
    <property type="project" value="TreeGrafter"/>
</dbReference>
<dbReference type="EMBL" id="CAXKWB010005003">
    <property type="protein sequence ID" value="CAL4076155.1"/>
    <property type="molecule type" value="Genomic_DNA"/>
</dbReference>
<comment type="caution">
    <text evidence="9">The sequence shown here is derived from an EMBL/GenBank/DDBJ whole genome shotgun (WGS) entry which is preliminary data.</text>
</comment>
<proteinExistence type="inferred from homology"/>
<keyword evidence="5" id="KW-0496">Mitochondrion</keyword>
<evidence type="ECO:0000256" key="8">
    <source>
        <dbReference type="ARBA" id="ARBA00076042"/>
    </source>
</evidence>
<dbReference type="GO" id="GO:0006412">
    <property type="term" value="P:translation"/>
    <property type="evidence" value="ECO:0007669"/>
    <property type="project" value="InterPro"/>
</dbReference>
<dbReference type="InterPro" id="IPR000754">
    <property type="entry name" value="Ribosomal_uS9"/>
</dbReference>
<feature type="non-terminal residue" evidence="9">
    <location>
        <position position="401"/>
    </location>
</feature>
<dbReference type="Pfam" id="PF00380">
    <property type="entry name" value="Ribosomal_S9"/>
    <property type="match status" value="1"/>
</dbReference>
<dbReference type="PANTHER" id="PTHR21569">
    <property type="entry name" value="RIBOSOMAL PROTEIN S9"/>
    <property type="match status" value="1"/>
</dbReference>
<organism evidence="9 10">
    <name type="scientific">Meganyctiphanes norvegica</name>
    <name type="common">Northern krill</name>
    <name type="synonym">Thysanopoda norvegica</name>
    <dbReference type="NCBI Taxonomy" id="48144"/>
    <lineage>
        <taxon>Eukaryota</taxon>
        <taxon>Metazoa</taxon>
        <taxon>Ecdysozoa</taxon>
        <taxon>Arthropoda</taxon>
        <taxon>Crustacea</taxon>
        <taxon>Multicrustacea</taxon>
        <taxon>Malacostraca</taxon>
        <taxon>Eumalacostraca</taxon>
        <taxon>Eucarida</taxon>
        <taxon>Euphausiacea</taxon>
        <taxon>Euphausiidae</taxon>
        <taxon>Meganyctiphanes</taxon>
    </lineage>
</organism>
<dbReference type="Gene3D" id="3.30.230.10">
    <property type="match status" value="1"/>
</dbReference>
<keyword evidence="4" id="KW-0689">Ribosomal protein</keyword>
<evidence type="ECO:0000256" key="5">
    <source>
        <dbReference type="ARBA" id="ARBA00023128"/>
    </source>
</evidence>
<dbReference type="SUPFAM" id="SSF54211">
    <property type="entry name" value="Ribosomal protein S5 domain 2-like"/>
    <property type="match status" value="1"/>
</dbReference>